<sequence>MKKLFLLLFFLPLGIFAQQLQVETYQLPNGLTIYLHEDKTRPEVLGAVVVNGGAIWDPANATGMAHYLEHMLFKGTTEIGTIDFEKESMYLAKIDSLYEELGKTRSEELRKAIQLQINEQNLLASEFAVANEFDRLINSIGGKGLNAFTSHDMVMYYNTFPPHQLEKWSEIYSHRFINPVFRLFQSELETVYEEKNMYMDDPSYKVIETFDRAFYKNHPYGQRDILGEVEHLKNPSLKRMYEYYNTYYVPANMALIISGDIDIQQIKPILEEKFGRWEVKDKPAREFIAEADFNGKEVIKGRFLPIKAGIAGYRTVPVGHPDEAALTVINELLSNRSETGLWDKLTLDNKLLAAEMEADIQVEHGRTLVIFVPKIVGQSLKKAENMMLAELEKLKSGNFDEQLLEDIKLNYTKRQQLNLESNFQKAYLLANAFISERPWEEVLSMTEQIQNISKEDVVANANKYFGENRLVLYSRTGFPKKNKLPKPPFTPVSPKGTESEYAKAFKAMPELPLNPSFVDIAEAVQITKLNDLVHLYHSPNPINSIFSFTVNIQRGDFQDNQLEYLASMLNSAGTATKSRDEFKAALARLGTSLSLYSSDLQFTISMQGLEENFQASISLLQELLSEPVFTEVGKKKYLSGVRFERRIEGKDLDAKSDIISDYLLYGENSPYLTRMSTKEIKALPFSALQESLNTLLATEALLSYVGNTPNQEVEQMLKNSLGTILTGKEAKMMEEQPLATHTKPTVFFINDKKAIQTQIYFLSKSKQSRVKEDQYAINAFNEYFGNSMSGLVFQEIREFRSLAYATWARLNNGSIRGRNAYTIGFVGCQADKSVEAMSVFRDLLHELPKKEDRLPEIQKSLVQTAAFSKPYFRTMPQTIYNWQLLGFDQDPNQLFFEHYQNIGFDAIERAYETYVEGNPMSFSIAGNKKSMDMKAYETFGEVVEMDLKQVRKK</sequence>
<name>A0A8J3CZY3_9BACT</name>
<comment type="cofactor">
    <cofactor evidence="1">
        <name>Zn(2+)</name>
        <dbReference type="ChEBI" id="CHEBI:29105"/>
    </cofactor>
</comment>
<evidence type="ECO:0000313" key="7">
    <source>
        <dbReference type="EMBL" id="GHB51437.1"/>
    </source>
</evidence>
<dbReference type="RefSeq" id="WP_189586039.1">
    <property type="nucleotide sequence ID" value="NZ_BMYF01000027.1"/>
</dbReference>
<dbReference type="Pfam" id="PF05193">
    <property type="entry name" value="Peptidase_M16_C"/>
    <property type="match status" value="2"/>
</dbReference>
<comment type="similarity">
    <text evidence="2 3">Belongs to the peptidase M16 family.</text>
</comment>
<dbReference type="InterPro" id="IPR001431">
    <property type="entry name" value="Pept_M16_Zn_BS"/>
</dbReference>
<dbReference type="PANTHER" id="PTHR11851">
    <property type="entry name" value="METALLOPROTEASE"/>
    <property type="match status" value="1"/>
</dbReference>
<feature type="signal peptide" evidence="4">
    <location>
        <begin position="1"/>
        <end position="17"/>
    </location>
</feature>
<evidence type="ECO:0000256" key="4">
    <source>
        <dbReference type="SAM" id="SignalP"/>
    </source>
</evidence>
<proteinExistence type="inferred from homology"/>
<feature type="domain" description="Peptidase M16 N-terminal" evidence="5">
    <location>
        <begin position="130"/>
        <end position="222"/>
    </location>
</feature>
<dbReference type="InterPro" id="IPR011765">
    <property type="entry name" value="Pept_M16_N"/>
</dbReference>
<dbReference type="InterPro" id="IPR011249">
    <property type="entry name" value="Metalloenz_LuxS/M16"/>
</dbReference>
<dbReference type="Gene3D" id="3.30.830.10">
    <property type="entry name" value="Metalloenzyme, LuxS/M16 peptidase-like"/>
    <property type="match status" value="4"/>
</dbReference>
<feature type="domain" description="Peptidase M16 C-terminal" evidence="6">
    <location>
        <begin position="702"/>
        <end position="850"/>
    </location>
</feature>
<dbReference type="Pfam" id="PF00675">
    <property type="entry name" value="Peptidase_M16"/>
    <property type="match status" value="2"/>
</dbReference>
<dbReference type="AlphaFoldDB" id="A0A8J3CZY3"/>
<dbReference type="InterPro" id="IPR050361">
    <property type="entry name" value="MPP/UQCRC_Complex"/>
</dbReference>
<reference evidence="7" key="2">
    <citation type="submission" date="2020-09" db="EMBL/GenBank/DDBJ databases">
        <authorList>
            <person name="Sun Q."/>
            <person name="Kim S."/>
        </authorList>
    </citation>
    <scope>NUCLEOTIDE SEQUENCE</scope>
    <source>
        <strain evidence="7">KCTC 23224</strain>
    </source>
</reference>
<dbReference type="EMBL" id="BMYF01000027">
    <property type="protein sequence ID" value="GHB51437.1"/>
    <property type="molecule type" value="Genomic_DNA"/>
</dbReference>
<comment type="caution">
    <text evidence="7">The sequence shown here is derived from an EMBL/GenBank/DDBJ whole genome shotgun (WGS) entry which is preliminary data.</text>
</comment>
<reference evidence="7" key="1">
    <citation type="journal article" date="2014" name="Int. J. Syst. Evol. Microbiol.">
        <title>Complete genome sequence of Corynebacterium casei LMG S-19264T (=DSM 44701T), isolated from a smear-ripened cheese.</title>
        <authorList>
            <consortium name="US DOE Joint Genome Institute (JGI-PGF)"/>
            <person name="Walter F."/>
            <person name="Albersmeier A."/>
            <person name="Kalinowski J."/>
            <person name="Ruckert C."/>
        </authorList>
    </citation>
    <scope>NUCLEOTIDE SEQUENCE</scope>
    <source>
        <strain evidence="7">KCTC 23224</strain>
    </source>
</reference>
<dbReference type="GO" id="GO:0004222">
    <property type="term" value="F:metalloendopeptidase activity"/>
    <property type="evidence" value="ECO:0007669"/>
    <property type="project" value="InterPro"/>
</dbReference>
<protein>
    <submittedName>
        <fullName evidence="7">Peptidase M16</fullName>
    </submittedName>
</protein>
<dbReference type="InterPro" id="IPR007863">
    <property type="entry name" value="Peptidase_M16_C"/>
</dbReference>
<feature type="domain" description="Peptidase M16 C-terminal" evidence="6">
    <location>
        <begin position="237"/>
        <end position="409"/>
    </location>
</feature>
<feature type="chain" id="PRO_5035243274" evidence="4">
    <location>
        <begin position="18"/>
        <end position="953"/>
    </location>
</feature>
<dbReference type="GO" id="GO:0006508">
    <property type="term" value="P:proteolysis"/>
    <property type="evidence" value="ECO:0007669"/>
    <property type="project" value="InterPro"/>
</dbReference>
<keyword evidence="8" id="KW-1185">Reference proteome</keyword>
<accession>A0A8J3CZY3</accession>
<evidence type="ECO:0000256" key="3">
    <source>
        <dbReference type="RuleBase" id="RU004447"/>
    </source>
</evidence>
<dbReference type="PANTHER" id="PTHR11851:SF49">
    <property type="entry name" value="MITOCHONDRIAL-PROCESSING PEPTIDASE SUBUNIT ALPHA"/>
    <property type="match status" value="1"/>
</dbReference>
<dbReference type="GO" id="GO:0046872">
    <property type="term" value="F:metal ion binding"/>
    <property type="evidence" value="ECO:0007669"/>
    <property type="project" value="InterPro"/>
</dbReference>
<keyword evidence="4" id="KW-0732">Signal</keyword>
<organism evidence="7 8">
    <name type="scientific">Mongoliitalea lutea</name>
    <dbReference type="NCBI Taxonomy" id="849756"/>
    <lineage>
        <taxon>Bacteria</taxon>
        <taxon>Pseudomonadati</taxon>
        <taxon>Bacteroidota</taxon>
        <taxon>Cytophagia</taxon>
        <taxon>Cytophagales</taxon>
        <taxon>Cyclobacteriaceae</taxon>
        <taxon>Mongoliitalea</taxon>
    </lineage>
</organism>
<gene>
    <name evidence="7" type="ORF">GCM10008106_35340</name>
</gene>
<dbReference type="SUPFAM" id="SSF63411">
    <property type="entry name" value="LuxS/MPP-like metallohydrolase"/>
    <property type="match status" value="4"/>
</dbReference>
<evidence type="ECO:0000256" key="2">
    <source>
        <dbReference type="ARBA" id="ARBA00007261"/>
    </source>
</evidence>
<evidence type="ECO:0000259" key="5">
    <source>
        <dbReference type="Pfam" id="PF00675"/>
    </source>
</evidence>
<dbReference type="Proteomes" id="UP000642809">
    <property type="component" value="Unassembled WGS sequence"/>
</dbReference>
<evidence type="ECO:0000313" key="8">
    <source>
        <dbReference type="Proteomes" id="UP000642809"/>
    </source>
</evidence>
<feature type="domain" description="Peptidase M16 N-terminal" evidence="5">
    <location>
        <begin position="35"/>
        <end position="78"/>
    </location>
</feature>
<evidence type="ECO:0000259" key="6">
    <source>
        <dbReference type="Pfam" id="PF05193"/>
    </source>
</evidence>
<dbReference type="PROSITE" id="PS00143">
    <property type="entry name" value="INSULINASE"/>
    <property type="match status" value="1"/>
</dbReference>
<evidence type="ECO:0000256" key="1">
    <source>
        <dbReference type="ARBA" id="ARBA00001947"/>
    </source>
</evidence>